<protein>
    <submittedName>
        <fullName evidence="3">Uncharacterized protein</fullName>
    </submittedName>
</protein>
<organism evidence="3 4">
    <name type="scientific">Vairimorpha ceranae</name>
    <dbReference type="NCBI Taxonomy" id="40302"/>
    <lineage>
        <taxon>Eukaryota</taxon>
        <taxon>Fungi</taxon>
        <taxon>Fungi incertae sedis</taxon>
        <taxon>Microsporidia</taxon>
        <taxon>Nosematidae</taxon>
        <taxon>Vairimorpha</taxon>
    </lineage>
</organism>
<evidence type="ECO:0000313" key="3">
    <source>
        <dbReference type="EMBL" id="KKO74166.1"/>
    </source>
</evidence>
<feature type="region of interest" description="Disordered" evidence="2">
    <location>
        <begin position="377"/>
        <end position="407"/>
    </location>
</feature>
<evidence type="ECO:0000313" key="4">
    <source>
        <dbReference type="Proteomes" id="UP000034350"/>
    </source>
</evidence>
<dbReference type="VEuPathDB" id="MicrosporidiaDB:NCER_102655"/>
<accession>A0A0F9W8Z1</accession>
<dbReference type="VEuPathDB" id="MicrosporidiaDB:NCER_102488"/>
<gene>
    <name evidence="3" type="ORF">AAJ76_1070003483</name>
</gene>
<keyword evidence="1" id="KW-0175">Coiled coil</keyword>
<dbReference type="AlphaFoldDB" id="A0A0F9W8Z1"/>
<dbReference type="GeneID" id="36318612"/>
<proteinExistence type="predicted"/>
<dbReference type="EMBL" id="JPQZ01000107">
    <property type="protein sequence ID" value="KKO74166.1"/>
    <property type="molecule type" value="Genomic_DNA"/>
</dbReference>
<dbReference type="RefSeq" id="XP_024329908.1">
    <property type="nucleotide sequence ID" value="XM_024473715.1"/>
</dbReference>
<keyword evidence="4" id="KW-1185">Reference proteome</keyword>
<feature type="compositionally biased region" description="Basic and acidic residues" evidence="2">
    <location>
        <begin position="394"/>
        <end position="407"/>
    </location>
</feature>
<dbReference type="VEuPathDB" id="MicrosporidiaDB:AAJ76_1070003483"/>
<evidence type="ECO:0000256" key="2">
    <source>
        <dbReference type="SAM" id="MobiDB-lite"/>
    </source>
</evidence>
<name>A0A0F9W8Z1_9MICR</name>
<evidence type="ECO:0000256" key="1">
    <source>
        <dbReference type="SAM" id="Coils"/>
    </source>
</evidence>
<feature type="compositionally biased region" description="Basic residues" evidence="2">
    <location>
        <begin position="384"/>
        <end position="393"/>
    </location>
</feature>
<feature type="coiled-coil region" evidence="1">
    <location>
        <begin position="114"/>
        <end position="141"/>
    </location>
</feature>
<dbReference type="Proteomes" id="UP000034350">
    <property type="component" value="Unassembled WGS sequence"/>
</dbReference>
<reference evidence="3 4" key="1">
    <citation type="journal article" date="2015" name="Environ. Microbiol.">
        <title>Genome analyses suggest the presence of polyploidy and recent human-driven expansions in eight global populations of the honeybee pathogen Nosema ceranae.</title>
        <authorList>
            <person name="Pelin A."/>
            <person name="Selman M."/>
            <person name="Aris-Brosou S."/>
            <person name="Farinelli L."/>
            <person name="Corradi N."/>
        </authorList>
    </citation>
    <scope>NUCLEOTIDE SEQUENCE [LARGE SCALE GENOMIC DNA]</scope>
    <source>
        <strain evidence="3 4">PA08 1199</strain>
    </source>
</reference>
<sequence>MGSDNYKKCAPLRCEITEDLPASKVQKDSKTSLLEGIKSSYDTLSTGNALYHDQKKLDSFYSKTQVLFEKANKIFYQLDKKKSKEIYNISRYSLSLIDLIKHQQSHIKLCMKEMGTQKEKYELLQKQIDDLNKQVNNNDEVIKKDTESLDKVKQETAIKVFQTPQPELLIPKENNMKTILFDKDSQGAPKPSALGAFLAKVAKASCKRRKPKKPIRLLQTTEDGWTKIIASYGRPIMVTKDSLLTIPTEVMDDNRYTSLMPDWILDYNREESSDDSNKMSYPLARLGMPKRQQRSKRLDKSNYPQIVSEDVNKNLESKRSIQDGTPLGSQEGMAVGTIKEGLEEPMEVTHDNVSSVKDKNSIKVEIKGETVASRVNPVKESRKVTKFNKRKESKRSDNKSYPKANKPKDAIIEPNYITRASVILRKLKKVISEKGSKKESTFKNVKIKKFINPSMKKTSNNKKPVIKKTGEKWTDKLSEKELFKICLEGKKPVENKYRLVIIGGLPEGEKHNNIAAWAAALKVKESDVPLIKDIGGNKVFLARINVIEKVVSQITKISLEASLISSDNGIRAYIALNYKDIVNNLVNIQKSWKNFVPLQKSIKVILKELRSLNTVKIKKVALDDEAIEEFRGQYDP</sequence>
<comment type="caution">
    <text evidence="3">The sequence shown here is derived from an EMBL/GenBank/DDBJ whole genome shotgun (WGS) entry which is preliminary data.</text>
</comment>